<gene>
    <name evidence="3" type="ORF">ACFQ39_04640</name>
</gene>
<reference evidence="4" key="1">
    <citation type="journal article" date="2019" name="Int. J. Syst. Evol. Microbiol.">
        <title>The Global Catalogue of Microorganisms (GCM) 10K type strain sequencing project: providing services to taxonomists for standard genome sequencing and annotation.</title>
        <authorList>
            <consortium name="The Broad Institute Genomics Platform"/>
            <consortium name="The Broad Institute Genome Sequencing Center for Infectious Disease"/>
            <person name="Wu L."/>
            <person name="Ma J."/>
        </authorList>
    </citation>
    <scope>NUCLEOTIDE SEQUENCE [LARGE SCALE GENOMIC DNA]</scope>
    <source>
        <strain evidence="4">CCUG 61485</strain>
    </source>
</reference>
<dbReference type="InterPro" id="IPR052198">
    <property type="entry name" value="IorB_Oxidoreductase"/>
</dbReference>
<accession>A0ABW3XZ76</accession>
<dbReference type="NCBIfam" id="NF005324">
    <property type="entry name" value="PRK06853.1-4"/>
    <property type="match status" value="1"/>
</dbReference>
<dbReference type="Pfam" id="PF01558">
    <property type="entry name" value="POR"/>
    <property type="match status" value="1"/>
</dbReference>
<evidence type="ECO:0000313" key="4">
    <source>
        <dbReference type="Proteomes" id="UP001597201"/>
    </source>
</evidence>
<dbReference type="Proteomes" id="UP001597201">
    <property type="component" value="Unassembled WGS sequence"/>
</dbReference>
<name>A0ABW3XZ76_9FLAO</name>
<dbReference type="PANTHER" id="PTHR43854">
    <property type="entry name" value="INDOLEPYRUVATE OXIDOREDUCTASE SUBUNIT IORB"/>
    <property type="match status" value="1"/>
</dbReference>
<feature type="domain" description="Pyruvate/ketoisovalerate oxidoreductase catalytic" evidence="2">
    <location>
        <begin position="11"/>
        <end position="186"/>
    </location>
</feature>
<evidence type="ECO:0000256" key="1">
    <source>
        <dbReference type="ARBA" id="ARBA00023002"/>
    </source>
</evidence>
<evidence type="ECO:0000259" key="2">
    <source>
        <dbReference type="Pfam" id="PF01558"/>
    </source>
</evidence>
<dbReference type="PANTHER" id="PTHR43854:SF1">
    <property type="entry name" value="INDOLEPYRUVATE OXIDOREDUCTASE SUBUNIT IORB"/>
    <property type="match status" value="1"/>
</dbReference>
<evidence type="ECO:0000313" key="3">
    <source>
        <dbReference type="EMBL" id="MFD1314892.1"/>
    </source>
</evidence>
<sequence length="193" mass="20891">MKTNIIIAGVGGQGILTIAAVLDTAALNENLYVKQSEVHGMSQRGGAVESHVRISDSQVHSDLIPEGKADLIVAVEPMESLRHLPFLKKGGTLITDAQTFVNMDNYPEKKALYKTIQKYPHHLIINATEMAKALGNSKVANIILLGAASVLLPLSEKSLIRAIESMFSSKGEKILALNLEAFYKGKELALQMV</sequence>
<dbReference type="InterPro" id="IPR002869">
    <property type="entry name" value="Pyrv_flavodox_OxRed_cen"/>
</dbReference>
<dbReference type="RefSeq" id="WP_377176818.1">
    <property type="nucleotide sequence ID" value="NZ_JBHTMY010000002.1"/>
</dbReference>
<protein>
    <submittedName>
        <fullName evidence="3">Indolepyruvate oxidoreductase subunit beta</fullName>
    </submittedName>
</protein>
<comment type="caution">
    <text evidence="3">The sequence shown here is derived from an EMBL/GenBank/DDBJ whole genome shotgun (WGS) entry which is preliminary data.</text>
</comment>
<organism evidence="3 4">
    <name type="scientific">Namhaeicola litoreus</name>
    <dbReference type="NCBI Taxonomy" id="1052145"/>
    <lineage>
        <taxon>Bacteria</taxon>
        <taxon>Pseudomonadati</taxon>
        <taxon>Bacteroidota</taxon>
        <taxon>Flavobacteriia</taxon>
        <taxon>Flavobacteriales</taxon>
        <taxon>Flavobacteriaceae</taxon>
        <taxon>Namhaeicola</taxon>
    </lineage>
</organism>
<dbReference type="EMBL" id="JBHTMY010000002">
    <property type="protein sequence ID" value="MFD1314892.1"/>
    <property type="molecule type" value="Genomic_DNA"/>
</dbReference>
<dbReference type="InterPro" id="IPR019752">
    <property type="entry name" value="Pyrv/ketoisovalerate_OxRed_cat"/>
</dbReference>
<keyword evidence="1" id="KW-0560">Oxidoreductase</keyword>
<proteinExistence type="predicted"/>
<keyword evidence="4" id="KW-1185">Reference proteome</keyword>
<dbReference type="SUPFAM" id="SSF53323">
    <property type="entry name" value="Pyruvate-ferredoxin oxidoreductase, PFOR, domain III"/>
    <property type="match status" value="1"/>
</dbReference>
<dbReference type="Gene3D" id="3.40.920.10">
    <property type="entry name" value="Pyruvate-ferredoxin oxidoreductase, PFOR, domain III"/>
    <property type="match status" value="1"/>
</dbReference>